<reference evidence="3" key="1">
    <citation type="submission" date="2016-10" db="EMBL/GenBank/DDBJ databases">
        <authorList>
            <person name="Varghese N."/>
            <person name="Submissions S."/>
        </authorList>
    </citation>
    <scope>NUCLEOTIDE SEQUENCE [LARGE SCALE GENOMIC DNA]</scope>
    <source>
        <strain evidence="3">CGMCC 1.8981</strain>
    </source>
</reference>
<keyword evidence="1" id="KW-0472">Membrane</keyword>
<protein>
    <submittedName>
        <fullName evidence="2">Uncharacterized protein</fullName>
    </submittedName>
</protein>
<feature type="transmembrane region" description="Helical" evidence="1">
    <location>
        <begin position="50"/>
        <end position="69"/>
    </location>
</feature>
<organism evidence="2 3">
    <name type="scientific">Natronorubrum sediminis</name>
    <dbReference type="NCBI Taxonomy" id="640943"/>
    <lineage>
        <taxon>Archaea</taxon>
        <taxon>Methanobacteriati</taxon>
        <taxon>Methanobacteriota</taxon>
        <taxon>Stenosarchaea group</taxon>
        <taxon>Halobacteria</taxon>
        <taxon>Halobacteriales</taxon>
        <taxon>Natrialbaceae</taxon>
        <taxon>Natronorubrum</taxon>
    </lineage>
</organism>
<dbReference type="AlphaFoldDB" id="A0A1H6G0V7"/>
<proteinExistence type="predicted"/>
<dbReference type="EMBL" id="FNWL01000002">
    <property type="protein sequence ID" value="SEH15913.1"/>
    <property type="molecule type" value="Genomic_DNA"/>
</dbReference>
<sequence length="77" mass="8473">MKLQRVRETMKRAIFQSNYREGDVSWVDWTLLVILLSLGVVGFIRLDNVALGSVALIAGASFAFFIAVVKSGKLTNA</sequence>
<accession>A0A1H6G0V7</accession>
<gene>
    <name evidence="2" type="ORF">SAMN04487967_2307</name>
</gene>
<evidence type="ECO:0000256" key="1">
    <source>
        <dbReference type="SAM" id="Phobius"/>
    </source>
</evidence>
<name>A0A1H6G0V7_9EURY</name>
<evidence type="ECO:0000313" key="2">
    <source>
        <dbReference type="EMBL" id="SEH15913.1"/>
    </source>
</evidence>
<keyword evidence="3" id="KW-1185">Reference proteome</keyword>
<evidence type="ECO:0000313" key="3">
    <source>
        <dbReference type="Proteomes" id="UP000199112"/>
    </source>
</evidence>
<keyword evidence="1" id="KW-1133">Transmembrane helix</keyword>
<keyword evidence="1" id="KW-0812">Transmembrane</keyword>
<dbReference type="Proteomes" id="UP000199112">
    <property type="component" value="Unassembled WGS sequence"/>
</dbReference>
<feature type="transmembrane region" description="Helical" evidence="1">
    <location>
        <begin position="26"/>
        <end position="44"/>
    </location>
</feature>